<dbReference type="Pfam" id="PF05016">
    <property type="entry name" value="ParE_toxin"/>
    <property type="match status" value="1"/>
</dbReference>
<protein>
    <recommendedName>
        <fullName evidence="4">Type II toxin-antitoxin system RelE/ParE family toxin</fullName>
    </recommendedName>
</protein>
<name>A0A2S0RIE4_9FLAO</name>
<dbReference type="OrthoDB" id="1098070at2"/>
<organism evidence="2 3">
    <name type="scientific">Flavobacterium magnum</name>
    <dbReference type="NCBI Taxonomy" id="2162713"/>
    <lineage>
        <taxon>Bacteria</taxon>
        <taxon>Pseudomonadati</taxon>
        <taxon>Bacteroidota</taxon>
        <taxon>Flavobacteriia</taxon>
        <taxon>Flavobacteriales</taxon>
        <taxon>Flavobacteriaceae</taxon>
        <taxon>Flavobacterium</taxon>
    </lineage>
</organism>
<dbReference type="KEGG" id="fmg:HYN48_13360"/>
<sequence>MTNGYKILWTDFALGELEKTIEYLQENWTDRELRNLAWAIEETLNLLSHNPNLFQASEIKKEIRRVIVANHNTLYYRVNDNTIEILSFFSNRQSPKKRKLK</sequence>
<reference evidence="2 3" key="1">
    <citation type="submission" date="2018-04" db="EMBL/GenBank/DDBJ databases">
        <title>Genome sequencing of Flavobacterium sp. HYN0048.</title>
        <authorList>
            <person name="Yi H."/>
            <person name="Baek C."/>
        </authorList>
    </citation>
    <scope>NUCLEOTIDE SEQUENCE [LARGE SCALE GENOMIC DNA]</scope>
    <source>
        <strain evidence="2 3">HYN0048</strain>
    </source>
</reference>
<keyword evidence="3" id="KW-1185">Reference proteome</keyword>
<dbReference type="InterPro" id="IPR035093">
    <property type="entry name" value="RelE/ParE_toxin_dom_sf"/>
</dbReference>
<evidence type="ECO:0000256" key="1">
    <source>
        <dbReference type="ARBA" id="ARBA00022649"/>
    </source>
</evidence>
<evidence type="ECO:0008006" key="4">
    <source>
        <dbReference type="Google" id="ProtNLM"/>
    </source>
</evidence>
<keyword evidence="1" id="KW-1277">Toxin-antitoxin system</keyword>
<dbReference type="Gene3D" id="3.30.2310.20">
    <property type="entry name" value="RelE-like"/>
    <property type="match status" value="1"/>
</dbReference>
<evidence type="ECO:0000313" key="2">
    <source>
        <dbReference type="EMBL" id="AWA30988.1"/>
    </source>
</evidence>
<dbReference type="RefSeq" id="WP_108372522.1">
    <property type="nucleotide sequence ID" value="NZ_CP028811.1"/>
</dbReference>
<gene>
    <name evidence="2" type="ORF">HYN48_13360</name>
</gene>
<dbReference type="Proteomes" id="UP000244193">
    <property type="component" value="Chromosome"/>
</dbReference>
<proteinExistence type="predicted"/>
<dbReference type="AlphaFoldDB" id="A0A2S0RIE4"/>
<dbReference type="InterPro" id="IPR007712">
    <property type="entry name" value="RelE/ParE_toxin"/>
</dbReference>
<evidence type="ECO:0000313" key="3">
    <source>
        <dbReference type="Proteomes" id="UP000244193"/>
    </source>
</evidence>
<accession>A0A2S0RIE4</accession>
<dbReference type="EMBL" id="CP028811">
    <property type="protein sequence ID" value="AWA30988.1"/>
    <property type="molecule type" value="Genomic_DNA"/>
</dbReference>